<dbReference type="EC" id="2.1.1.214" evidence="9"/>
<comment type="subcellular location">
    <subcellularLocation>
        <location evidence="1">Cytoplasm</location>
    </subcellularLocation>
</comment>
<dbReference type="AlphaFoldDB" id="A0A0B2WX21"/>
<dbReference type="InterPro" id="IPR029063">
    <property type="entry name" value="SAM-dependent_MTases_sf"/>
</dbReference>
<dbReference type="PROSITE" id="PS51627">
    <property type="entry name" value="SAM_MT_TRM11"/>
    <property type="match status" value="1"/>
</dbReference>
<dbReference type="PIRSF" id="PIRSF017259">
    <property type="entry name" value="tRNA_mtfrase_TRM11"/>
    <property type="match status" value="1"/>
</dbReference>
<dbReference type="EMBL" id="AZHE01000007">
    <property type="protein sequence ID" value="KHN98608.1"/>
    <property type="molecule type" value="Genomic_DNA"/>
</dbReference>
<evidence type="ECO:0000256" key="4">
    <source>
        <dbReference type="ARBA" id="ARBA00022603"/>
    </source>
</evidence>
<dbReference type="HOGENOM" id="CLU_029646_3_0_1"/>
<evidence type="ECO:0000256" key="8">
    <source>
        <dbReference type="ARBA" id="ARBA00022884"/>
    </source>
</evidence>
<evidence type="ECO:0000256" key="5">
    <source>
        <dbReference type="ARBA" id="ARBA00022679"/>
    </source>
</evidence>
<sequence>MDFLIKFAQAHETFRVAEIQALAVIEGVNLEILDYNGDSPFCIIRLHSSRDARKLIRRSILAQSAHELWGTGATLDALHQSVKQRTSKRWTEYKSVSFKFDIDSYQGAHSNNERLSTINTFDYLPFEGPIRMSQPDETFTVFELWPFNSVPLGIEKPTRIYLGRLVGKSSRETVLKFDLKKRSYVSTTSMDSELSLITANIALAGPGKLFYDPFVGTGSFPIACAYFGAMGWGSDINGRSIRGEGGPKSLKGNFQQYDIEARLGDVFAADLINSPIKKNRQIWDGIVCDPPYGVREGLRVLGLKDPEKTPWLIEQGKQNAASPDFVPPKKPYSFLVMLDDILAFAAATLVDNGRLSFWMPTANDEDQEIPVPTHPSLEVVVICVQKFNKWSRRLITYSRLSDERISAAAVAEYKARKTVGSVGTTVDDLNPFRRGYFRKFEP</sequence>
<accession>A0A0B2WX21</accession>
<dbReference type="GeneID" id="63738187"/>
<dbReference type="GO" id="GO:0008033">
    <property type="term" value="P:tRNA processing"/>
    <property type="evidence" value="ECO:0007669"/>
    <property type="project" value="UniProtKB-UniRule"/>
</dbReference>
<comment type="caution">
    <text evidence="12">The sequence shown here is derived from an EMBL/GenBank/DDBJ whole genome shotgun (WGS) entry which is preliminary data.</text>
</comment>
<organism evidence="12 13">
    <name type="scientific">Metarhizium album (strain ARSEF 1941)</name>
    <dbReference type="NCBI Taxonomy" id="1081103"/>
    <lineage>
        <taxon>Eukaryota</taxon>
        <taxon>Fungi</taxon>
        <taxon>Dikarya</taxon>
        <taxon>Ascomycota</taxon>
        <taxon>Pezizomycotina</taxon>
        <taxon>Sordariomycetes</taxon>
        <taxon>Hypocreomycetidae</taxon>
        <taxon>Hypocreales</taxon>
        <taxon>Clavicipitaceae</taxon>
        <taxon>Metarhizium</taxon>
    </lineage>
</organism>
<keyword evidence="2" id="KW-0963">Cytoplasm</keyword>
<evidence type="ECO:0000256" key="10">
    <source>
        <dbReference type="PROSITE-ProRule" id="PRU00959"/>
    </source>
</evidence>
<evidence type="ECO:0000256" key="3">
    <source>
        <dbReference type="ARBA" id="ARBA00022555"/>
    </source>
</evidence>
<evidence type="ECO:0000256" key="7">
    <source>
        <dbReference type="ARBA" id="ARBA00022694"/>
    </source>
</evidence>
<name>A0A0B2WX21_METAS</name>
<dbReference type="OrthoDB" id="296065at2759"/>
<comment type="similarity">
    <text evidence="10">Belongs to the class I-like SAM-binding methyltransferase superfamily. TRM11 methyltransferase family.</text>
</comment>
<dbReference type="GO" id="GO:0032259">
    <property type="term" value="P:methylation"/>
    <property type="evidence" value="ECO:0007669"/>
    <property type="project" value="UniProtKB-UniRule"/>
</dbReference>
<protein>
    <recommendedName>
        <fullName evidence="9">tRNA (guanine(10)-N(2))-methyltransferase</fullName>
        <ecNumber evidence="9">2.1.1.214</ecNumber>
    </recommendedName>
</protein>
<dbReference type="InterPro" id="IPR059073">
    <property type="entry name" value="TRMT11_N"/>
</dbReference>
<evidence type="ECO:0000256" key="2">
    <source>
        <dbReference type="ARBA" id="ARBA00022490"/>
    </source>
</evidence>
<dbReference type="PANTHER" id="PTHR13370:SF3">
    <property type="entry name" value="TRNA (GUANINE(10)-N2)-METHYLTRANSFERASE HOMOLOG"/>
    <property type="match status" value="1"/>
</dbReference>
<dbReference type="PANTHER" id="PTHR13370">
    <property type="entry name" value="RNA METHYLASE-RELATED"/>
    <property type="match status" value="1"/>
</dbReference>
<dbReference type="Gene3D" id="3.40.50.150">
    <property type="entry name" value="Vaccinia Virus protein VP39"/>
    <property type="match status" value="1"/>
</dbReference>
<dbReference type="STRING" id="1081103.A0A0B2WX21"/>
<evidence type="ECO:0000256" key="1">
    <source>
        <dbReference type="ARBA" id="ARBA00004496"/>
    </source>
</evidence>
<keyword evidence="6 10" id="KW-0949">S-adenosyl-L-methionine</keyword>
<dbReference type="Proteomes" id="UP000030816">
    <property type="component" value="Unassembled WGS sequence"/>
</dbReference>
<dbReference type="InterPro" id="IPR002052">
    <property type="entry name" value="DNA_methylase_N6_adenine_CS"/>
</dbReference>
<dbReference type="SUPFAM" id="SSF53335">
    <property type="entry name" value="S-adenosyl-L-methionine-dependent methyltransferases"/>
    <property type="match status" value="1"/>
</dbReference>
<dbReference type="PROSITE" id="PS00092">
    <property type="entry name" value="N6_MTASE"/>
    <property type="match status" value="1"/>
</dbReference>
<evidence type="ECO:0000313" key="12">
    <source>
        <dbReference type="EMBL" id="KHN98608.1"/>
    </source>
</evidence>
<keyword evidence="13" id="KW-1185">Reference proteome</keyword>
<gene>
    <name evidence="12" type="ORF">MAM_03732</name>
</gene>
<dbReference type="Pfam" id="PF25904">
    <property type="entry name" value="Tmrp11_N"/>
    <property type="match status" value="1"/>
</dbReference>
<dbReference type="RefSeq" id="XP_040679674.1">
    <property type="nucleotide sequence ID" value="XM_040822531.1"/>
</dbReference>
<keyword evidence="3 10" id="KW-0820">tRNA-binding</keyword>
<keyword evidence="4 10" id="KW-0489">Methyltransferase</keyword>
<evidence type="ECO:0000256" key="9">
    <source>
        <dbReference type="ARBA" id="ARBA00066937"/>
    </source>
</evidence>
<reference evidence="12 13" key="1">
    <citation type="journal article" date="2014" name="Proc. Natl. Acad. Sci. U.S.A.">
        <title>Trajectory and genomic determinants of fungal-pathogen speciation and host adaptation.</title>
        <authorList>
            <person name="Hu X."/>
            <person name="Xiao G."/>
            <person name="Zheng P."/>
            <person name="Shang Y."/>
            <person name="Su Y."/>
            <person name="Zhang X."/>
            <person name="Liu X."/>
            <person name="Zhan S."/>
            <person name="St Leger R.J."/>
            <person name="Wang C."/>
        </authorList>
    </citation>
    <scope>NUCLEOTIDE SEQUENCE [LARGE SCALE GENOMIC DNA]</scope>
    <source>
        <strain evidence="12 13">ARSEF 1941</strain>
    </source>
</reference>
<dbReference type="GO" id="GO:0000049">
    <property type="term" value="F:tRNA binding"/>
    <property type="evidence" value="ECO:0007669"/>
    <property type="project" value="UniProtKB-UniRule"/>
</dbReference>
<dbReference type="GO" id="GO:0160102">
    <property type="term" value="F:tRNA (guanine(10)-N2)-methyltransferase activity"/>
    <property type="evidence" value="ECO:0007669"/>
    <property type="project" value="UniProtKB-EC"/>
</dbReference>
<evidence type="ECO:0000313" key="13">
    <source>
        <dbReference type="Proteomes" id="UP000030816"/>
    </source>
</evidence>
<feature type="domain" description="tRNA (guanine(10)-N(2))-methyltransferase TRMT11 N-terminal" evidence="11">
    <location>
        <begin position="1"/>
        <end position="171"/>
    </location>
</feature>
<evidence type="ECO:0000259" key="11">
    <source>
        <dbReference type="Pfam" id="PF25904"/>
    </source>
</evidence>
<keyword evidence="5 10" id="KW-0808">Transferase</keyword>
<evidence type="ECO:0000256" key="6">
    <source>
        <dbReference type="ARBA" id="ARBA00022691"/>
    </source>
</evidence>
<keyword evidence="8 10" id="KW-0694">RNA-binding</keyword>
<keyword evidence="7 10" id="KW-0819">tRNA processing</keyword>
<dbReference type="GO" id="GO:0005737">
    <property type="term" value="C:cytoplasm"/>
    <property type="evidence" value="ECO:0007669"/>
    <property type="project" value="UniProtKB-SubCell"/>
</dbReference>
<proteinExistence type="inferred from homology"/>
<dbReference type="InterPro" id="IPR016691">
    <property type="entry name" value="TRMT11"/>
</dbReference>